<dbReference type="Proteomes" id="UP000536711">
    <property type="component" value="Unassembled WGS sequence"/>
</dbReference>
<dbReference type="OrthoDB" id="5840532at2759"/>
<gene>
    <name evidence="2" type="ORF">FACUT_13376</name>
</gene>
<evidence type="ECO:0000313" key="3">
    <source>
        <dbReference type="Proteomes" id="UP000536711"/>
    </source>
</evidence>
<dbReference type="Pfam" id="PF07883">
    <property type="entry name" value="Cupin_2"/>
    <property type="match status" value="1"/>
</dbReference>
<dbReference type="CDD" id="cd02231">
    <property type="entry name" value="cupin_BLL6423-like"/>
    <property type="match status" value="1"/>
</dbReference>
<dbReference type="InterPro" id="IPR011051">
    <property type="entry name" value="RmlC_Cupin_sf"/>
</dbReference>
<sequence>MATEPATFKVHITMDTELEPKVSSFLSVKPTRPQPMGSTTSLSYIYSTPPSFTLANQADLTHYLVTASSGPPYHFPSAGSTIITYMEFGPNPEQEDGFWHRTQTVDYIVMLEGELELSLDGGEKRIMKRGDIIIQRAAMHKWKNPSKTASAKFVGVLLGAEGAVEDGVEYGGEDLQ</sequence>
<organism evidence="2 3">
    <name type="scientific">Fusarium acutatum</name>
    <dbReference type="NCBI Taxonomy" id="78861"/>
    <lineage>
        <taxon>Eukaryota</taxon>
        <taxon>Fungi</taxon>
        <taxon>Dikarya</taxon>
        <taxon>Ascomycota</taxon>
        <taxon>Pezizomycotina</taxon>
        <taxon>Sordariomycetes</taxon>
        <taxon>Hypocreomycetidae</taxon>
        <taxon>Hypocreales</taxon>
        <taxon>Nectriaceae</taxon>
        <taxon>Fusarium</taxon>
        <taxon>Fusarium fujikuroi species complex</taxon>
    </lineage>
</organism>
<dbReference type="SUPFAM" id="SSF51182">
    <property type="entry name" value="RmlC-like cupins"/>
    <property type="match status" value="1"/>
</dbReference>
<evidence type="ECO:0000259" key="1">
    <source>
        <dbReference type="Pfam" id="PF07883"/>
    </source>
</evidence>
<evidence type="ECO:0000313" key="2">
    <source>
        <dbReference type="EMBL" id="KAF4415472.1"/>
    </source>
</evidence>
<reference evidence="2 3" key="1">
    <citation type="submission" date="2020-01" db="EMBL/GenBank/DDBJ databases">
        <title>Identification and distribution of gene clusters putatively required for synthesis of sphingolipid metabolism inhibitors in phylogenetically diverse species of the filamentous fungus Fusarium.</title>
        <authorList>
            <person name="Kim H.-S."/>
            <person name="Busman M."/>
            <person name="Brown D.W."/>
            <person name="Divon H."/>
            <person name="Uhlig S."/>
            <person name="Proctor R.H."/>
        </authorList>
    </citation>
    <scope>NUCLEOTIDE SEQUENCE [LARGE SCALE GENOMIC DNA]</scope>
    <source>
        <strain evidence="2 3">NRRL 13308</strain>
    </source>
</reference>
<dbReference type="EMBL" id="JAADJF010000547">
    <property type="protein sequence ID" value="KAF4415472.1"/>
    <property type="molecule type" value="Genomic_DNA"/>
</dbReference>
<proteinExistence type="predicted"/>
<dbReference type="PANTHER" id="PTHR36156:SF2">
    <property type="entry name" value="CUPIN TYPE-2 DOMAIN-CONTAINING PROTEIN"/>
    <property type="match status" value="1"/>
</dbReference>
<dbReference type="InterPro" id="IPR047142">
    <property type="entry name" value="OryJ/VirC-like"/>
</dbReference>
<feature type="domain" description="Cupin type-2" evidence="1">
    <location>
        <begin position="86"/>
        <end position="154"/>
    </location>
</feature>
<comment type="caution">
    <text evidence="2">The sequence shown here is derived from an EMBL/GenBank/DDBJ whole genome shotgun (WGS) entry which is preliminary data.</text>
</comment>
<dbReference type="Gene3D" id="2.60.120.10">
    <property type="entry name" value="Jelly Rolls"/>
    <property type="match status" value="1"/>
</dbReference>
<dbReference type="PANTHER" id="PTHR36156">
    <property type="entry name" value="SLR2101 PROTEIN"/>
    <property type="match status" value="1"/>
</dbReference>
<keyword evidence="3" id="KW-1185">Reference proteome</keyword>
<dbReference type="AlphaFoldDB" id="A0A8H4NCK9"/>
<dbReference type="InterPro" id="IPR014710">
    <property type="entry name" value="RmlC-like_jellyroll"/>
</dbReference>
<dbReference type="InterPro" id="IPR013096">
    <property type="entry name" value="Cupin_2"/>
</dbReference>
<name>A0A8H4NCK9_9HYPO</name>
<accession>A0A8H4NCK9</accession>
<protein>
    <submittedName>
        <fullName evidence="2">Cupin domain-containing</fullName>
    </submittedName>
</protein>